<evidence type="ECO:0000313" key="7">
    <source>
        <dbReference type="EMBL" id="ASG23657.1"/>
    </source>
</evidence>
<dbReference type="RefSeq" id="WP_040845534.1">
    <property type="nucleotide sequence ID" value="NZ_CP022111.1"/>
</dbReference>
<dbReference type="EC" id="3.1.-.-" evidence="5"/>
<keyword evidence="1 5" id="KW-1277">Toxin-antitoxin system</keyword>
<dbReference type="GO" id="GO:0090729">
    <property type="term" value="F:toxin activity"/>
    <property type="evidence" value="ECO:0007669"/>
    <property type="project" value="UniProtKB-KW"/>
</dbReference>
<dbReference type="InterPro" id="IPR022907">
    <property type="entry name" value="VapC_family"/>
</dbReference>
<comment type="similarity">
    <text evidence="5">Belongs to the PINc/VapC protein family.</text>
</comment>
<comment type="cofactor">
    <cofactor evidence="5">
        <name>Mg(2+)</name>
        <dbReference type="ChEBI" id="CHEBI:18420"/>
    </cofactor>
</comment>
<accession>A0A248JY81</accession>
<feature type="binding site" evidence="5">
    <location>
        <position position="99"/>
    </location>
    <ligand>
        <name>Mg(2+)</name>
        <dbReference type="ChEBI" id="CHEBI:18420"/>
    </ligand>
</feature>
<keyword evidence="3 5" id="KW-0479">Metal-binding</keyword>
<feature type="binding site" evidence="5">
    <location>
        <position position="6"/>
    </location>
    <ligand>
        <name>Mg(2+)</name>
        <dbReference type="ChEBI" id="CHEBI:18420"/>
    </ligand>
</feature>
<dbReference type="Pfam" id="PF01850">
    <property type="entry name" value="PIN"/>
    <property type="match status" value="1"/>
</dbReference>
<evidence type="ECO:0000313" key="8">
    <source>
        <dbReference type="Proteomes" id="UP000197153"/>
    </source>
</evidence>
<keyword evidence="5" id="KW-0800">Toxin</keyword>
<dbReference type="Proteomes" id="UP000197153">
    <property type="component" value="Chromosome 2"/>
</dbReference>
<organism evidence="7 8">
    <name type="scientific">Nitrospirillum viridazoti CBAmc</name>
    <dbReference type="NCBI Taxonomy" id="1441467"/>
    <lineage>
        <taxon>Bacteria</taxon>
        <taxon>Pseudomonadati</taxon>
        <taxon>Pseudomonadota</taxon>
        <taxon>Alphaproteobacteria</taxon>
        <taxon>Rhodospirillales</taxon>
        <taxon>Azospirillaceae</taxon>
        <taxon>Nitrospirillum</taxon>
        <taxon>Nitrospirillum viridazoti</taxon>
    </lineage>
</organism>
<dbReference type="AlphaFoldDB" id="A0A248JY81"/>
<dbReference type="KEGG" id="nao:Y958_21115"/>
<dbReference type="EMBL" id="CP022111">
    <property type="protein sequence ID" value="ASG23657.1"/>
    <property type="molecule type" value="Genomic_DNA"/>
</dbReference>
<protein>
    <recommendedName>
        <fullName evidence="5">Ribonuclease VapC</fullName>
        <shortName evidence="5">RNase VapC</shortName>
        <ecNumber evidence="5">3.1.-.-</ecNumber>
    </recommendedName>
    <alternativeName>
        <fullName evidence="5">Toxin VapC</fullName>
    </alternativeName>
</protein>
<gene>
    <name evidence="5" type="primary">vapC</name>
    <name evidence="7" type="ORF">Y958_21115</name>
</gene>
<dbReference type="GO" id="GO:0000287">
    <property type="term" value="F:magnesium ion binding"/>
    <property type="evidence" value="ECO:0007669"/>
    <property type="project" value="UniProtKB-UniRule"/>
</dbReference>
<evidence type="ECO:0000259" key="6">
    <source>
        <dbReference type="Pfam" id="PF01850"/>
    </source>
</evidence>
<name>A0A248JY81_9PROT</name>
<evidence type="ECO:0000256" key="2">
    <source>
        <dbReference type="ARBA" id="ARBA00022722"/>
    </source>
</evidence>
<reference evidence="7 8" key="1">
    <citation type="submission" date="2017-06" db="EMBL/GenBank/DDBJ databases">
        <title>Complete genome sequence of Nitrospirillum amazonense strain CBAmC, an endophytic nitrogen-fixing and plant growth-promoting bacterium, isolated from sugarcane.</title>
        <authorList>
            <person name="Schwab S."/>
            <person name="dos Santos Teixeira K.R."/>
            <person name="Simoes Araujo J.L."/>
            <person name="Soares Vidal M."/>
            <person name="Borges de Freitas H.R."/>
            <person name="Rivello Crivelaro A.L."/>
            <person name="Bueno de Camargo Nunes A."/>
            <person name="dos Santos C.M."/>
            <person name="Palmeira da Silva Rosa D."/>
            <person name="da Silva Padilha D."/>
            <person name="da Silva E."/>
            <person name="Araujo Terra L."/>
            <person name="Soares Mendes V."/>
            <person name="Farinelli L."/>
            <person name="Magalhaes Cruz L."/>
            <person name="Baldani J.I."/>
        </authorList>
    </citation>
    <scope>NUCLEOTIDE SEQUENCE [LARGE SCALE GENOMIC DNA]</scope>
    <source>
        <strain evidence="7 8">CBAmC</strain>
    </source>
</reference>
<proteinExistence type="inferred from homology"/>
<dbReference type="HAMAP" id="MF_00265">
    <property type="entry name" value="VapC_Nob1"/>
    <property type="match status" value="1"/>
</dbReference>
<dbReference type="Gene3D" id="3.40.50.1010">
    <property type="entry name" value="5'-nuclease"/>
    <property type="match status" value="1"/>
</dbReference>
<keyword evidence="8" id="KW-1185">Reference proteome</keyword>
<feature type="domain" description="PIN" evidence="6">
    <location>
        <begin position="5"/>
        <end position="118"/>
    </location>
</feature>
<keyword evidence="4 5" id="KW-0378">Hydrolase</keyword>
<dbReference type="InterPro" id="IPR002716">
    <property type="entry name" value="PIN_dom"/>
</dbReference>
<dbReference type="GO" id="GO:0016787">
    <property type="term" value="F:hydrolase activity"/>
    <property type="evidence" value="ECO:0007669"/>
    <property type="project" value="UniProtKB-KW"/>
</dbReference>
<evidence type="ECO:0000256" key="5">
    <source>
        <dbReference type="HAMAP-Rule" id="MF_00265"/>
    </source>
</evidence>
<keyword evidence="2 5" id="KW-0540">Nuclease</keyword>
<sequence>MRFTIDTNVLVYAADNQAGERHRKAVDVLARARGRDCVLTVQALAELFRTLTGRHKVPAVRAAAMVQVWRDALPVVAADEICLVEAMDAVAAHNWSFWDAMIWATAKRAGCRLLITEDGQDGRTLGGVTLVNPFADSPSPLLATALGRKT</sequence>
<evidence type="ECO:0000256" key="3">
    <source>
        <dbReference type="ARBA" id="ARBA00022723"/>
    </source>
</evidence>
<keyword evidence="5" id="KW-0460">Magnesium</keyword>
<evidence type="ECO:0000256" key="4">
    <source>
        <dbReference type="ARBA" id="ARBA00022801"/>
    </source>
</evidence>
<comment type="function">
    <text evidence="5">Toxic component of a toxin-antitoxin (TA) system. An RNase.</text>
</comment>
<dbReference type="SUPFAM" id="SSF88723">
    <property type="entry name" value="PIN domain-like"/>
    <property type="match status" value="1"/>
</dbReference>
<dbReference type="GO" id="GO:0004540">
    <property type="term" value="F:RNA nuclease activity"/>
    <property type="evidence" value="ECO:0007669"/>
    <property type="project" value="InterPro"/>
</dbReference>
<dbReference type="InterPro" id="IPR029060">
    <property type="entry name" value="PIN-like_dom_sf"/>
</dbReference>
<dbReference type="CDD" id="cd18692">
    <property type="entry name" value="PIN_VapC-like"/>
    <property type="match status" value="1"/>
</dbReference>
<evidence type="ECO:0000256" key="1">
    <source>
        <dbReference type="ARBA" id="ARBA00022649"/>
    </source>
</evidence>